<evidence type="ECO:0000313" key="1">
    <source>
        <dbReference type="EMBL" id="MBO9154130.1"/>
    </source>
</evidence>
<dbReference type="Proteomes" id="UP000679126">
    <property type="component" value="Unassembled WGS sequence"/>
</dbReference>
<dbReference type="Gene3D" id="1.20.120.520">
    <property type="entry name" value="nmb1532 protein domain like"/>
    <property type="match status" value="1"/>
</dbReference>
<protein>
    <recommendedName>
        <fullName evidence="3">Hemerythrin HHE cation binding domain-containing protein</fullName>
    </recommendedName>
</protein>
<keyword evidence="2" id="KW-1185">Reference proteome</keyword>
<evidence type="ECO:0000313" key="2">
    <source>
        <dbReference type="Proteomes" id="UP000679126"/>
    </source>
</evidence>
<dbReference type="RefSeq" id="WP_209147249.1">
    <property type="nucleotide sequence ID" value="NZ_JAGHKP010000003.1"/>
</dbReference>
<accession>A0ABS3YHG2</accession>
<reference evidence="2" key="1">
    <citation type="submission" date="2021-03" db="EMBL/GenBank/DDBJ databases">
        <title>Assistant Professor.</title>
        <authorList>
            <person name="Huq M.A."/>
        </authorList>
    </citation>
    <scope>NUCLEOTIDE SEQUENCE [LARGE SCALE GENOMIC DNA]</scope>
    <source>
        <strain evidence="2">MAH-28</strain>
    </source>
</reference>
<name>A0ABS3YHG2_9BACT</name>
<organism evidence="1 2">
    <name type="scientific">Chitinophaga chungangae</name>
    <dbReference type="NCBI Taxonomy" id="2821488"/>
    <lineage>
        <taxon>Bacteria</taxon>
        <taxon>Pseudomonadati</taxon>
        <taxon>Bacteroidota</taxon>
        <taxon>Chitinophagia</taxon>
        <taxon>Chitinophagales</taxon>
        <taxon>Chitinophagaceae</taxon>
        <taxon>Chitinophaga</taxon>
    </lineage>
</organism>
<sequence length="58" mass="6880">MKRRLADAVDHHIRFEERMLFPHIETVMPADKLAETGARLQQSHQAVTKDDYPDEFWT</sequence>
<proteinExistence type="predicted"/>
<dbReference type="EMBL" id="JAGHKP010000003">
    <property type="protein sequence ID" value="MBO9154130.1"/>
    <property type="molecule type" value="Genomic_DNA"/>
</dbReference>
<comment type="caution">
    <text evidence="1">The sequence shown here is derived from an EMBL/GenBank/DDBJ whole genome shotgun (WGS) entry which is preliminary data.</text>
</comment>
<evidence type="ECO:0008006" key="3">
    <source>
        <dbReference type="Google" id="ProtNLM"/>
    </source>
</evidence>
<gene>
    <name evidence="1" type="ORF">J7I43_18030</name>
</gene>